<dbReference type="Proteomes" id="UP000186601">
    <property type="component" value="Unassembled WGS sequence"/>
</dbReference>
<organism evidence="1 2">
    <name type="scientific">Hermanssonia centrifuga</name>
    <dbReference type="NCBI Taxonomy" id="98765"/>
    <lineage>
        <taxon>Eukaryota</taxon>
        <taxon>Fungi</taxon>
        <taxon>Dikarya</taxon>
        <taxon>Basidiomycota</taxon>
        <taxon>Agaricomycotina</taxon>
        <taxon>Agaricomycetes</taxon>
        <taxon>Polyporales</taxon>
        <taxon>Meruliaceae</taxon>
        <taxon>Hermanssonia</taxon>
    </lineage>
</organism>
<name>A0A2R6RPL2_9APHY</name>
<keyword evidence="2" id="KW-1185">Reference proteome</keyword>
<reference evidence="1 2" key="1">
    <citation type="submission" date="2018-02" db="EMBL/GenBank/DDBJ databases">
        <title>Genome sequence of the basidiomycete white-rot fungus Phlebia centrifuga.</title>
        <authorList>
            <person name="Granchi Z."/>
            <person name="Peng M."/>
            <person name="de Vries R.P."/>
            <person name="Hilden K."/>
            <person name="Makela M.R."/>
            <person name="Grigoriev I."/>
            <person name="Riley R."/>
        </authorList>
    </citation>
    <scope>NUCLEOTIDE SEQUENCE [LARGE SCALE GENOMIC DNA]</scope>
    <source>
        <strain evidence="1 2">FBCC195</strain>
    </source>
</reference>
<comment type="caution">
    <text evidence="1">The sequence shown here is derived from an EMBL/GenBank/DDBJ whole genome shotgun (WGS) entry which is preliminary data.</text>
</comment>
<protein>
    <submittedName>
        <fullName evidence="1">Uncharacterized protein</fullName>
    </submittedName>
</protein>
<accession>A0A2R6RPL2</accession>
<gene>
    <name evidence="1" type="ORF">PHLCEN_2v2284</name>
</gene>
<evidence type="ECO:0000313" key="1">
    <source>
        <dbReference type="EMBL" id="PSS31957.1"/>
    </source>
</evidence>
<sequence>MMEEAEADFCEGDARPGGLKEFVKVWAGSDDPVADVVDPVDPGDVDELDAKLV</sequence>
<evidence type="ECO:0000313" key="2">
    <source>
        <dbReference type="Proteomes" id="UP000186601"/>
    </source>
</evidence>
<proteinExistence type="predicted"/>
<dbReference type="EMBL" id="MLYV02000212">
    <property type="protein sequence ID" value="PSS31957.1"/>
    <property type="molecule type" value="Genomic_DNA"/>
</dbReference>
<dbReference type="AlphaFoldDB" id="A0A2R6RPL2"/>